<dbReference type="InterPro" id="IPR036097">
    <property type="entry name" value="HisK_dim/P_sf"/>
</dbReference>
<evidence type="ECO:0000256" key="4">
    <source>
        <dbReference type="ARBA" id="ARBA00022475"/>
    </source>
</evidence>
<evidence type="ECO:0000256" key="7">
    <source>
        <dbReference type="ARBA" id="ARBA00022692"/>
    </source>
</evidence>
<keyword evidence="12" id="KW-0902">Two-component regulatory system</keyword>
<dbReference type="EC" id="2.7.13.3" evidence="3"/>
<dbReference type="PROSITE" id="PS50109">
    <property type="entry name" value="HIS_KIN"/>
    <property type="match status" value="1"/>
</dbReference>
<dbReference type="SMART" id="SM00387">
    <property type="entry name" value="HATPase_c"/>
    <property type="match status" value="1"/>
</dbReference>
<feature type="domain" description="HAMP" evidence="16">
    <location>
        <begin position="435"/>
        <end position="478"/>
    </location>
</feature>
<dbReference type="Gene3D" id="1.10.287.130">
    <property type="match status" value="1"/>
</dbReference>
<dbReference type="InterPro" id="IPR005467">
    <property type="entry name" value="His_kinase_dom"/>
</dbReference>
<evidence type="ECO:0000256" key="9">
    <source>
        <dbReference type="ARBA" id="ARBA00022777"/>
    </source>
</evidence>
<comment type="catalytic activity">
    <reaction evidence="1">
        <text>ATP + protein L-histidine = ADP + protein N-phospho-L-histidine.</text>
        <dbReference type="EC" id="2.7.13.3"/>
    </reaction>
</comment>
<dbReference type="PANTHER" id="PTHR45528">
    <property type="entry name" value="SENSOR HISTIDINE KINASE CPXA"/>
    <property type="match status" value="1"/>
</dbReference>
<evidence type="ECO:0000313" key="18">
    <source>
        <dbReference type="Proteomes" id="UP001165492"/>
    </source>
</evidence>
<dbReference type="InterPro" id="IPR003661">
    <property type="entry name" value="HisK_dim/P_dom"/>
</dbReference>
<keyword evidence="8" id="KW-0547">Nucleotide-binding</keyword>
<sequence length="705" mass="79375">MATRLKNIRFSNWFKLLAILIGISGVVLSFYGAIRYPDFSYGLHSDYKKSKILEEEIRDISTNILRQTQLKSAENIKTGAVINDDKLKNKIEDIKNERNHAILNITEEYKELVALNDQDNPNELQRVTAERDEKIANAKQDYDKKIAGAKDELIAEELIEYNKAKRYLEEYEGLYYTVVPNSTVSGKDMEFYKTLPYYTKSSDVNDGILYIGFSEDAFTKQVTQYDVRHKNGLIGAYMLLSGVGMIFLSIAWLMYSAGRTPNSGELQFNFFDKVYLDIGLLITGAIAMFSCFIATILEIKMQNLQLVNLLSLLILVIAYFSIAAYAMMFAKRVKSGGVVKHTLMYKVFKSIKAAINKMIDTTLDLPTNNQVFAKKAIGFLLLYTVLLGMIGLLFVILAAGMHVIIGLPVALVLFALLLISIVNVFQKRVSAFITLAEGIKKIKQGDFNHKIPACGFDTIDTIAEDINNIADGVKAAVDREMKAEHMKVELITNVSHDLKTPLTSIITYSDLLSQENIDAEQVKEYVEILQRKSVRLKQLVDDLFEVSKAQSGSISLQLEELCLNDLITQSLAEYEEDFKKARLDTILNLPPDKIMVLADGAKMWRVLSNLYNNAIKYSMSGTRVFVDVEVVNDKVNITMKNIANYIMHFTSEEIFERFKRGDESRSGEGSGLGLAIVRSFMALQKGSSDVVIDGDLFKVTLTLRK</sequence>
<comment type="caution">
    <text evidence="17">The sequence shown here is derived from an EMBL/GenBank/DDBJ whole genome shotgun (WGS) entry which is preliminary data.</text>
</comment>
<proteinExistence type="predicted"/>
<feature type="transmembrane region" description="Helical" evidence="14">
    <location>
        <begin position="234"/>
        <end position="253"/>
    </location>
</feature>
<keyword evidence="18" id="KW-1185">Reference proteome</keyword>
<dbReference type="SUPFAM" id="SSF55874">
    <property type="entry name" value="ATPase domain of HSP90 chaperone/DNA topoisomerase II/histidine kinase"/>
    <property type="match status" value="1"/>
</dbReference>
<feature type="transmembrane region" description="Helical" evidence="14">
    <location>
        <begin position="274"/>
        <end position="297"/>
    </location>
</feature>
<dbReference type="RefSeq" id="WP_229535975.1">
    <property type="nucleotide sequence ID" value="NZ_JAJHJB010000024.1"/>
</dbReference>
<evidence type="ECO:0000256" key="2">
    <source>
        <dbReference type="ARBA" id="ARBA00004651"/>
    </source>
</evidence>
<feature type="transmembrane region" description="Helical" evidence="14">
    <location>
        <begin position="309"/>
        <end position="330"/>
    </location>
</feature>
<dbReference type="PROSITE" id="PS50885">
    <property type="entry name" value="HAMP"/>
    <property type="match status" value="1"/>
</dbReference>
<evidence type="ECO:0000256" key="1">
    <source>
        <dbReference type="ARBA" id="ARBA00000085"/>
    </source>
</evidence>
<gene>
    <name evidence="17" type="ORF">LMF89_16210</name>
</gene>
<evidence type="ECO:0000259" key="16">
    <source>
        <dbReference type="PROSITE" id="PS50885"/>
    </source>
</evidence>
<dbReference type="InterPro" id="IPR036890">
    <property type="entry name" value="HATPase_C_sf"/>
</dbReference>
<evidence type="ECO:0000256" key="5">
    <source>
        <dbReference type="ARBA" id="ARBA00022553"/>
    </source>
</evidence>
<dbReference type="SMART" id="SM00388">
    <property type="entry name" value="HisKA"/>
    <property type="match status" value="1"/>
</dbReference>
<dbReference type="SUPFAM" id="SSF47384">
    <property type="entry name" value="Homodimeric domain of signal transducing histidine kinase"/>
    <property type="match status" value="1"/>
</dbReference>
<dbReference type="Gene3D" id="3.30.565.10">
    <property type="entry name" value="Histidine kinase-like ATPase, C-terminal domain"/>
    <property type="match status" value="1"/>
</dbReference>
<keyword evidence="13 14" id="KW-0472">Membrane</keyword>
<evidence type="ECO:0000256" key="13">
    <source>
        <dbReference type="ARBA" id="ARBA00023136"/>
    </source>
</evidence>
<accession>A0ABS8HXM3</accession>
<feature type="domain" description="Histidine kinase" evidence="15">
    <location>
        <begin position="493"/>
        <end position="705"/>
    </location>
</feature>
<evidence type="ECO:0000256" key="6">
    <source>
        <dbReference type="ARBA" id="ARBA00022679"/>
    </source>
</evidence>
<evidence type="ECO:0000256" key="8">
    <source>
        <dbReference type="ARBA" id="ARBA00022741"/>
    </source>
</evidence>
<dbReference type="Proteomes" id="UP001165492">
    <property type="component" value="Unassembled WGS sequence"/>
</dbReference>
<dbReference type="Pfam" id="PF00512">
    <property type="entry name" value="HisKA"/>
    <property type="match status" value="1"/>
</dbReference>
<dbReference type="InterPro" id="IPR003660">
    <property type="entry name" value="HAMP_dom"/>
</dbReference>
<comment type="subcellular location">
    <subcellularLocation>
        <location evidence="2">Cell membrane</location>
        <topology evidence="2">Multi-pass membrane protein</topology>
    </subcellularLocation>
</comment>
<dbReference type="InterPro" id="IPR003594">
    <property type="entry name" value="HATPase_dom"/>
</dbReference>
<dbReference type="GO" id="GO:0016301">
    <property type="term" value="F:kinase activity"/>
    <property type="evidence" value="ECO:0007669"/>
    <property type="project" value="UniProtKB-KW"/>
</dbReference>
<feature type="transmembrane region" description="Helical" evidence="14">
    <location>
        <begin position="12"/>
        <end position="34"/>
    </location>
</feature>
<evidence type="ECO:0000256" key="10">
    <source>
        <dbReference type="ARBA" id="ARBA00022840"/>
    </source>
</evidence>
<keyword evidence="7 14" id="KW-0812">Transmembrane</keyword>
<keyword evidence="9 17" id="KW-0418">Kinase</keyword>
<keyword evidence="11 14" id="KW-1133">Transmembrane helix</keyword>
<dbReference type="Pfam" id="PF02518">
    <property type="entry name" value="HATPase_c"/>
    <property type="match status" value="1"/>
</dbReference>
<name>A0ABS8HXM3_9FIRM</name>
<evidence type="ECO:0000256" key="14">
    <source>
        <dbReference type="SAM" id="Phobius"/>
    </source>
</evidence>
<keyword evidence="4" id="KW-1003">Cell membrane</keyword>
<evidence type="ECO:0000256" key="3">
    <source>
        <dbReference type="ARBA" id="ARBA00012438"/>
    </source>
</evidence>
<reference evidence="17" key="1">
    <citation type="submission" date="2021-11" db="EMBL/GenBank/DDBJ databases">
        <title>Description of a new species Pelosinus isolated from the bottom sediments of Lake Baikal.</title>
        <authorList>
            <person name="Zakharyuk A."/>
        </authorList>
    </citation>
    <scope>NUCLEOTIDE SEQUENCE</scope>
    <source>
        <strain evidence="17">Bkl1</strain>
    </source>
</reference>
<feature type="transmembrane region" description="Helical" evidence="14">
    <location>
        <begin position="376"/>
        <end position="397"/>
    </location>
</feature>
<dbReference type="InterPro" id="IPR050398">
    <property type="entry name" value="HssS/ArlS-like"/>
</dbReference>
<keyword evidence="10" id="KW-0067">ATP-binding</keyword>
<organism evidence="17 18">
    <name type="scientific">Pelosinus baikalensis</name>
    <dbReference type="NCBI Taxonomy" id="2892015"/>
    <lineage>
        <taxon>Bacteria</taxon>
        <taxon>Bacillati</taxon>
        <taxon>Bacillota</taxon>
        <taxon>Negativicutes</taxon>
        <taxon>Selenomonadales</taxon>
        <taxon>Sporomusaceae</taxon>
        <taxon>Pelosinus</taxon>
    </lineage>
</organism>
<keyword evidence="6" id="KW-0808">Transferase</keyword>
<keyword evidence="5" id="KW-0597">Phosphoprotein</keyword>
<evidence type="ECO:0000256" key="12">
    <source>
        <dbReference type="ARBA" id="ARBA00023012"/>
    </source>
</evidence>
<dbReference type="PANTHER" id="PTHR45528:SF1">
    <property type="entry name" value="SENSOR HISTIDINE KINASE CPXA"/>
    <property type="match status" value="1"/>
</dbReference>
<evidence type="ECO:0000313" key="17">
    <source>
        <dbReference type="EMBL" id="MCC5466892.1"/>
    </source>
</evidence>
<dbReference type="EMBL" id="JAJHJB010000024">
    <property type="protein sequence ID" value="MCC5466892.1"/>
    <property type="molecule type" value="Genomic_DNA"/>
</dbReference>
<dbReference type="CDD" id="cd00082">
    <property type="entry name" value="HisKA"/>
    <property type="match status" value="1"/>
</dbReference>
<protein>
    <recommendedName>
        <fullName evidence="3">histidine kinase</fullName>
        <ecNumber evidence="3">2.7.13.3</ecNumber>
    </recommendedName>
</protein>
<feature type="transmembrane region" description="Helical" evidence="14">
    <location>
        <begin position="403"/>
        <end position="425"/>
    </location>
</feature>
<evidence type="ECO:0000256" key="11">
    <source>
        <dbReference type="ARBA" id="ARBA00022989"/>
    </source>
</evidence>
<evidence type="ECO:0000259" key="15">
    <source>
        <dbReference type="PROSITE" id="PS50109"/>
    </source>
</evidence>